<accession>A0ABT9E2N9</accession>
<dbReference type="InterPro" id="IPR042100">
    <property type="entry name" value="Bug_dom1"/>
</dbReference>
<dbReference type="RefSeq" id="WP_305105281.1">
    <property type="nucleotide sequence ID" value="NZ_JAUTWS010000017.1"/>
</dbReference>
<evidence type="ECO:0000256" key="1">
    <source>
        <dbReference type="ARBA" id="ARBA00006987"/>
    </source>
</evidence>
<name>A0ABT9E2N9_9PROT</name>
<keyword evidence="2" id="KW-0732">Signal</keyword>
<dbReference type="EMBL" id="JAUTWS010000017">
    <property type="protein sequence ID" value="MDO9710419.1"/>
    <property type="molecule type" value="Genomic_DNA"/>
</dbReference>
<proteinExistence type="inferred from homology"/>
<dbReference type="PANTHER" id="PTHR42928:SF5">
    <property type="entry name" value="BLR1237 PROTEIN"/>
    <property type="match status" value="1"/>
</dbReference>
<dbReference type="Pfam" id="PF03401">
    <property type="entry name" value="TctC"/>
    <property type="match status" value="1"/>
</dbReference>
<evidence type="ECO:0000313" key="4">
    <source>
        <dbReference type="Proteomes" id="UP001243009"/>
    </source>
</evidence>
<gene>
    <name evidence="3" type="ORF">Q7A36_18845</name>
</gene>
<reference evidence="3 4" key="1">
    <citation type="submission" date="2023-08" db="EMBL/GenBank/DDBJ databases">
        <title>The draft genome sequence of Paracraurococcus sp. LOR1-02.</title>
        <authorList>
            <person name="Kingkaew E."/>
            <person name="Tanasupawat S."/>
        </authorList>
    </citation>
    <scope>NUCLEOTIDE SEQUENCE [LARGE SCALE GENOMIC DNA]</scope>
    <source>
        <strain evidence="3 4">LOR1-02</strain>
    </source>
</reference>
<dbReference type="PANTHER" id="PTHR42928">
    <property type="entry name" value="TRICARBOXYLATE-BINDING PROTEIN"/>
    <property type="match status" value="1"/>
</dbReference>
<sequence>MKWSITRRGALALGVAGLAPGALAQPLDRTARILTGFMGLADAVARLYGERLRGSYASQVIVDNRLGAAGRLAMEVAKASAPDGTTLLLTHESSLTVYPHVYPKTLRFDPQADFIAASAVATFPFVIGVGPGHPARDFAQFVAWAKAQPEVAFATPAAGSVPHFTMVQLFRQLGIAAQHVPYRDTTMIIGDLQQNRLPVAMSTIGSWAQLGQSGDLRLLATSGPQRAAILPAVPSFNELGLAELTTEEGYYMMLPARTPQPVVDSLHAAVVRAAEDPGLQDSLGKLGLRIWRATPADAAAKIRADTIRWAGIVRSSGYEPQE</sequence>
<dbReference type="SUPFAM" id="SSF53850">
    <property type="entry name" value="Periplasmic binding protein-like II"/>
    <property type="match status" value="1"/>
</dbReference>
<evidence type="ECO:0000256" key="2">
    <source>
        <dbReference type="SAM" id="SignalP"/>
    </source>
</evidence>
<evidence type="ECO:0000313" key="3">
    <source>
        <dbReference type="EMBL" id="MDO9710419.1"/>
    </source>
</evidence>
<dbReference type="Proteomes" id="UP001243009">
    <property type="component" value="Unassembled WGS sequence"/>
</dbReference>
<feature type="signal peptide" evidence="2">
    <location>
        <begin position="1"/>
        <end position="24"/>
    </location>
</feature>
<feature type="chain" id="PRO_5045959488" evidence="2">
    <location>
        <begin position="25"/>
        <end position="322"/>
    </location>
</feature>
<organism evidence="3 4">
    <name type="scientific">Paracraurococcus lichenis</name>
    <dbReference type="NCBI Taxonomy" id="3064888"/>
    <lineage>
        <taxon>Bacteria</taxon>
        <taxon>Pseudomonadati</taxon>
        <taxon>Pseudomonadota</taxon>
        <taxon>Alphaproteobacteria</taxon>
        <taxon>Acetobacterales</taxon>
        <taxon>Roseomonadaceae</taxon>
        <taxon>Paracraurococcus</taxon>
    </lineage>
</organism>
<protein>
    <submittedName>
        <fullName evidence="3">Tripartite tricarboxylate transporter substrate-binding protein</fullName>
    </submittedName>
</protein>
<comment type="caution">
    <text evidence="3">The sequence shown here is derived from an EMBL/GenBank/DDBJ whole genome shotgun (WGS) entry which is preliminary data.</text>
</comment>
<dbReference type="Gene3D" id="3.40.190.150">
    <property type="entry name" value="Bordetella uptake gene, domain 1"/>
    <property type="match status" value="1"/>
</dbReference>
<keyword evidence="4" id="KW-1185">Reference proteome</keyword>
<dbReference type="InterPro" id="IPR005064">
    <property type="entry name" value="BUG"/>
</dbReference>
<comment type="similarity">
    <text evidence="1">Belongs to the UPF0065 (bug) family.</text>
</comment>
<dbReference type="Gene3D" id="3.40.190.10">
    <property type="entry name" value="Periplasmic binding protein-like II"/>
    <property type="match status" value="1"/>
</dbReference>